<dbReference type="SUPFAM" id="SSF54928">
    <property type="entry name" value="RNA-binding domain, RBD"/>
    <property type="match status" value="1"/>
</dbReference>
<comment type="function">
    <text evidence="6">Necessary for the splicing of pre-mRNA. Has a role in the recognition of the branch site (5'-UACUAAC-3'), the pyrimidine tract and the 3'-splice site at the 3'-end of introns.</text>
</comment>
<dbReference type="PANTHER" id="PTHR11208">
    <property type="entry name" value="RNA-BINDING PROTEIN RELATED"/>
    <property type="match status" value="1"/>
</dbReference>
<dbReference type="OrthoDB" id="10021397at2759"/>
<keyword evidence="6" id="KW-0747">Spliceosome</keyword>
<feature type="compositionally biased region" description="Basic and acidic residues" evidence="7">
    <location>
        <begin position="303"/>
        <end position="315"/>
    </location>
</feature>
<dbReference type="Gene3D" id="3.30.70.330">
    <property type="match status" value="1"/>
</dbReference>
<protein>
    <recommendedName>
        <fullName evidence="6">Branchpoint-bridging protein</fullName>
    </recommendedName>
</protein>
<keyword evidence="6" id="KW-0539">Nucleus</keyword>
<dbReference type="EMBL" id="LR746264">
    <property type="protein sequence ID" value="CAA7388560.1"/>
    <property type="molecule type" value="Genomic_DNA"/>
</dbReference>
<feature type="domain" description="RRM" evidence="8">
    <location>
        <begin position="370"/>
        <end position="448"/>
    </location>
</feature>
<evidence type="ECO:0000256" key="6">
    <source>
        <dbReference type="RuleBase" id="RU367126"/>
    </source>
</evidence>
<feature type="compositionally biased region" description="Basic and acidic residues" evidence="7">
    <location>
        <begin position="324"/>
        <end position="336"/>
    </location>
</feature>
<dbReference type="InterPro" id="IPR012677">
    <property type="entry name" value="Nucleotide-bd_a/b_plait_sf"/>
</dbReference>
<evidence type="ECO:0000256" key="1">
    <source>
        <dbReference type="ARBA" id="ARBA00022723"/>
    </source>
</evidence>
<dbReference type="InterPro" id="IPR047086">
    <property type="entry name" value="SF1-HH_sf"/>
</dbReference>
<evidence type="ECO:0000256" key="7">
    <source>
        <dbReference type="SAM" id="MobiDB-lite"/>
    </source>
</evidence>
<keyword evidence="6" id="KW-0507">mRNA processing</keyword>
<accession>A0A7I8JXF1</accession>
<organism evidence="9 10">
    <name type="scientific">Spirodela intermedia</name>
    <name type="common">Intermediate duckweed</name>
    <dbReference type="NCBI Taxonomy" id="51605"/>
    <lineage>
        <taxon>Eukaryota</taxon>
        <taxon>Viridiplantae</taxon>
        <taxon>Streptophyta</taxon>
        <taxon>Embryophyta</taxon>
        <taxon>Tracheophyta</taxon>
        <taxon>Spermatophyta</taxon>
        <taxon>Magnoliopsida</taxon>
        <taxon>Liliopsida</taxon>
        <taxon>Araceae</taxon>
        <taxon>Lemnoideae</taxon>
        <taxon>Spirodela</taxon>
    </lineage>
</organism>
<dbReference type="GO" id="GO:0048024">
    <property type="term" value="P:regulation of mRNA splicing, via spliceosome"/>
    <property type="evidence" value="ECO:0007669"/>
    <property type="project" value="TreeGrafter"/>
</dbReference>
<dbReference type="Proteomes" id="UP000663760">
    <property type="component" value="Chromosome 1"/>
</dbReference>
<feature type="region of interest" description="Disordered" evidence="7">
    <location>
        <begin position="239"/>
        <end position="262"/>
    </location>
</feature>
<keyword evidence="10" id="KW-1185">Reference proteome</keyword>
<evidence type="ECO:0000256" key="4">
    <source>
        <dbReference type="ARBA" id="ARBA00022884"/>
    </source>
</evidence>
<dbReference type="InterPro" id="IPR004087">
    <property type="entry name" value="KH_dom"/>
</dbReference>
<comment type="similarity">
    <text evidence="6">Belongs to the BBP/SF1 family.</text>
</comment>
<dbReference type="SMART" id="SM00322">
    <property type="entry name" value="KH"/>
    <property type="match status" value="1"/>
</dbReference>
<feature type="region of interest" description="Disordered" evidence="7">
    <location>
        <begin position="132"/>
        <end position="165"/>
    </location>
</feature>
<keyword evidence="2 6" id="KW-0863">Zinc-finger</keyword>
<dbReference type="InterPro" id="IPR032570">
    <property type="entry name" value="SF1-HH"/>
</dbReference>
<feature type="compositionally biased region" description="Basic and acidic residues" evidence="7">
    <location>
        <begin position="1"/>
        <end position="14"/>
    </location>
</feature>
<dbReference type="GO" id="GO:0045131">
    <property type="term" value="F:pre-mRNA branch point binding"/>
    <property type="evidence" value="ECO:0007669"/>
    <property type="project" value="UniProtKB-UniRule"/>
</dbReference>
<dbReference type="InterPro" id="IPR036612">
    <property type="entry name" value="KH_dom_type_1_sf"/>
</dbReference>
<name>A0A7I8JXF1_SPIIN</name>
<comment type="subcellular location">
    <subcellularLocation>
        <location evidence="6">Nucleus</location>
    </subcellularLocation>
</comment>
<dbReference type="GO" id="GO:0008270">
    <property type="term" value="F:zinc ion binding"/>
    <property type="evidence" value="ECO:0007669"/>
    <property type="project" value="UniProtKB-UniRule"/>
</dbReference>
<dbReference type="PROSITE" id="PS50084">
    <property type="entry name" value="KH_TYPE_1"/>
    <property type="match status" value="1"/>
</dbReference>
<dbReference type="Pfam" id="PF00076">
    <property type="entry name" value="RRM_1"/>
    <property type="match status" value="1"/>
</dbReference>
<dbReference type="PROSITE" id="PS50102">
    <property type="entry name" value="RRM"/>
    <property type="match status" value="1"/>
</dbReference>
<evidence type="ECO:0000313" key="9">
    <source>
        <dbReference type="EMBL" id="CAA7388560.1"/>
    </source>
</evidence>
<feature type="compositionally biased region" description="Basic and acidic residues" evidence="7">
    <location>
        <begin position="247"/>
        <end position="262"/>
    </location>
</feature>
<proteinExistence type="inferred from homology"/>
<dbReference type="Gene3D" id="6.10.140.1790">
    <property type="match status" value="1"/>
</dbReference>
<dbReference type="CDD" id="cd02395">
    <property type="entry name" value="KH-I_BBP"/>
    <property type="match status" value="1"/>
</dbReference>
<dbReference type="AlphaFoldDB" id="A0A7I8JXF1"/>
<dbReference type="Gene3D" id="3.30.1370.10">
    <property type="entry name" value="K Homology domain, type 1"/>
    <property type="match status" value="1"/>
</dbReference>
<reference evidence="9" key="1">
    <citation type="submission" date="2020-02" db="EMBL/GenBank/DDBJ databases">
        <authorList>
            <person name="Scholz U."/>
            <person name="Mascher M."/>
            <person name="Fiebig A."/>
        </authorList>
    </citation>
    <scope>NUCLEOTIDE SEQUENCE</scope>
</reference>
<evidence type="ECO:0000256" key="5">
    <source>
        <dbReference type="PROSITE-ProRule" id="PRU00176"/>
    </source>
</evidence>
<dbReference type="PANTHER" id="PTHR11208:SF45">
    <property type="entry name" value="SPLICING FACTOR 1"/>
    <property type="match status" value="1"/>
</dbReference>
<dbReference type="Pfam" id="PF16275">
    <property type="entry name" value="SF1-HH"/>
    <property type="match status" value="1"/>
</dbReference>
<dbReference type="GO" id="GO:0005681">
    <property type="term" value="C:spliceosomal complex"/>
    <property type="evidence" value="ECO:0007669"/>
    <property type="project" value="UniProtKB-KW"/>
</dbReference>
<dbReference type="InterPro" id="IPR045071">
    <property type="entry name" value="BBP-like"/>
</dbReference>
<feature type="compositionally biased region" description="Basic and acidic residues" evidence="7">
    <location>
        <begin position="62"/>
        <end position="75"/>
    </location>
</feature>
<feature type="region of interest" description="Disordered" evidence="7">
    <location>
        <begin position="1"/>
        <end position="96"/>
    </location>
</feature>
<evidence type="ECO:0000313" key="10">
    <source>
        <dbReference type="Proteomes" id="UP000663760"/>
    </source>
</evidence>
<keyword evidence="3 6" id="KW-0862">Zinc</keyword>
<dbReference type="SUPFAM" id="SSF54791">
    <property type="entry name" value="Eukaryotic type KH-domain (KH-domain type I)"/>
    <property type="match status" value="1"/>
</dbReference>
<gene>
    <name evidence="9" type="ORF">SI8410_01000769</name>
</gene>
<dbReference type="GO" id="GO:0000398">
    <property type="term" value="P:mRNA splicing, via spliceosome"/>
    <property type="evidence" value="ECO:0007669"/>
    <property type="project" value="UniProtKB-UniRule"/>
</dbReference>
<dbReference type="InterPro" id="IPR055256">
    <property type="entry name" value="KH_1_KHDC4/BBP-like"/>
</dbReference>
<feature type="region of interest" description="Disordered" evidence="7">
    <location>
        <begin position="303"/>
        <end position="364"/>
    </location>
</feature>
<keyword evidence="1 6" id="KW-0479">Metal-binding</keyword>
<feature type="compositionally biased region" description="Basic and acidic residues" evidence="7">
    <location>
        <begin position="140"/>
        <end position="151"/>
    </location>
</feature>
<keyword evidence="6" id="KW-0508">mRNA splicing</keyword>
<evidence type="ECO:0000259" key="8">
    <source>
        <dbReference type="PROSITE" id="PS50102"/>
    </source>
</evidence>
<keyword evidence="4 5" id="KW-0694">RNA-binding</keyword>
<dbReference type="InterPro" id="IPR035979">
    <property type="entry name" value="RBD_domain_sf"/>
</dbReference>
<dbReference type="InterPro" id="IPR000504">
    <property type="entry name" value="RRM_dom"/>
</dbReference>
<dbReference type="Pfam" id="PF22675">
    <property type="entry name" value="KH-I_KHDC4-BBP"/>
    <property type="match status" value="1"/>
</dbReference>
<sequence>MEKSGRRRQEDLLYSKKKKLKQAPPPPSSKSHPQNPSGTRGEREIASEGQEECGGSGKRKQGKWDAAHFDEKCGANDDAPATKRRKTIWTEDESRFKLLGPVQLPDLLEGSGAASDNDPEFQQLNQRLMDINRRLRSRSRSQDFVHRRQEEESPPPGPTNSRERRIRARLIEQKQEIMEELIGRNPTFDHPSDCKPRKKLFKKLYLPAKKYPYYNFVGLIIGPRGRTQKRMERETGARIQLRGRGCQRKDTRPDPSGGEDPHVLVEADSQRSLDAAAALVERLLLPVAEGKNSLKRSQLRELAELKKRPRGDGAHRAPPSLSESKADEVTGRRDRCGGGGPGRGLSPEATSTEPPPCGGDDDFFRKVERGDVRVDRLPQSVDVGRLVPFSPLGSLTYTQLVREDGAGAGRGCCGFVSYNDPASAAEAVRQMNGYRTDEKRLLVGEASDVRRVAPPVIGFLPACPDSALTSWPGVAGASSHMVFESAAPRGASPSASVVALPEHLLLGLAAASGVSLFS</sequence>
<evidence type="ECO:0000256" key="3">
    <source>
        <dbReference type="ARBA" id="ARBA00022833"/>
    </source>
</evidence>
<evidence type="ECO:0000256" key="2">
    <source>
        <dbReference type="ARBA" id="ARBA00022771"/>
    </source>
</evidence>
<dbReference type="GO" id="GO:0003729">
    <property type="term" value="F:mRNA binding"/>
    <property type="evidence" value="ECO:0007669"/>
    <property type="project" value="TreeGrafter"/>
</dbReference>